<evidence type="ECO:0000313" key="4">
    <source>
        <dbReference type="EMBL" id="CAE8635537.1"/>
    </source>
</evidence>
<dbReference type="PANTHER" id="PTHR47936">
    <property type="entry name" value="PPR_LONG DOMAIN-CONTAINING PROTEIN"/>
    <property type="match status" value="1"/>
</dbReference>
<dbReference type="NCBIfam" id="TIGR00756">
    <property type="entry name" value="PPR"/>
    <property type="match status" value="9"/>
</dbReference>
<dbReference type="InterPro" id="IPR011990">
    <property type="entry name" value="TPR-like_helical_dom_sf"/>
</dbReference>
<name>A0A813HD40_POLGL</name>
<proteinExistence type="predicted"/>
<keyword evidence="1" id="KW-0677">Repeat</keyword>
<dbReference type="PROSITE" id="PS51375">
    <property type="entry name" value="PPR"/>
    <property type="match status" value="7"/>
</dbReference>
<sequence length="1039" mass="114145">MAAVTIPSMDSDSGDYMLTLSDMLWSSLSEAIWFAAGFLVFRFLIYLGVVPSWSAFGWGGGLGRGQIKADANSNSRRSVAGKAICADGDAGNFSSVREAWSREKSSDSPLPVDALQVVAQALLDEPLMADELMDYLGRHSSLARPSTLQALMETLLQFGRPELAEQLLAAASEAKLHLGQDSLKLRAQLLERGFAAQGHADKVQELLEHWASQSREASLEPCLKGPGGEDTAGSQGPAEVLAVSAVRGFLKGGHSELALQQLLAMQQQGLHPPSAALVAFARGACSKNKSLPQALESLKSIALPMDAAAVVMLECLAREDLPSALTLEQRLRGGPELLSYPVYEPLLKLVAKFDESHALKLFQEMQDQGLFLSEGFCGLVLSFCGDARHVKLADEVQQYLKSRKMTTLATYKTLMKVYAYSNLFNRACGLYNEILADGIEPDQVMYGCLVKFAVKCGCEELSERLFDKAQGGDVQNYMWLIRSAGRKGDVHRAVALLRKLQSAKGQAPDTTIYNCVLDVCMTNGAMDLAQEIVEEMRQLQLLSRVTYNTLLKGHAARGDFPKAKQLLNEIHQVGLAPDSASFNCLISAAVSASRFDEVWVVFDEMQRKGVLPDHFTISILMKVVRKSANHADARRALAVLDQSRINLCEDEVLLNSVLDACIHHKDTKRLPMVLADFEKSALKPSIQNYGLVIKAYACLKNTRKCWSVWQEMTASRGLIPSDVALSCMLDALVSSGQVEDAVSLFQEWRSKVPLNTIIFSTLIKGFAARGDAERAMEMHRDLEAQGLQMNLLAYSTLIDVHARAGNLEKAEALMNRMEKDGIRPNTITYSSMVKGHCLKGDLDRALQTFDKMLSASLKADTVIYNTLLDGAVKCSRFNLCDQLLKDMSGYGVEPSNFTLSIMVKMWGKRRNLNAAFDAVRTALGDSRQRLDSQICTCLMSACFYNNDPRRALEALKEMKTWPNCDGPDGSTYGTLVSGLTRAHCFKEAVAAALEAAELSSGPRPSIKAVSSEVLRQLRKELESRKRQDLWELLASKQRA</sequence>
<keyword evidence="3" id="KW-0812">Transmembrane</keyword>
<gene>
    <name evidence="4" type="ORF">PGLA1383_LOCUS51136</name>
</gene>
<evidence type="ECO:0000313" key="5">
    <source>
        <dbReference type="Proteomes" id="UP000654075"/>
    </source>
</evidence>
<feature type="repeat" description="PPR" evidence="2">
    <location>
        <begin position="790"/>
        <end position="824"/>
    </location>
</feature>
<evidence type="ECO:0008006" key="6">
    <source>
        <dbReference type="Google" id="ProtNLM"/>
    </source>
</evidence>
<feature type="repeat" description="PPR" evidence="2">
    <location>
        <begin position="407"/>
        <end position="441"/>
    </location>
</feature>
<accession>A0A813HD40</accession>
<keyword evidence="3" id="KW-1133">Transmembrane helix</keyword>
<dbReference type="OrthoDB" id="185373at2759"/>
<reference evidence="4" key="1">
    <citation type="submission" date="2021-02" db="EMBL/GenBank/DDBJ databases">
        <authorList>
            <person name="Dougan E. K."/>
            <person name="Rhodes N."/>
            <person name="Thang M."/>
            <person name="Chan C."/>
        </authorList>
    </citation>
    <scope>NUCLEOTIDE SEQUENCE</scope>
</reference>
<feature type="repeat" description="PPR" evidence="2">
    <location>
        <begin position="578"/>
        <end position="612"/>
    </location>
</feature>
<feature type="repeat" description="PPR" evidence="2">
    <location>
        <begin position="755"/>
        <end position="789"/>
    </location>
</feature>
<keyword evidence="3" id="KW-0472">Membrane</keyword>
<dbReference type="AlphaFoldDB" id="A0A813HD40"/>
<feature type="repeat" description="PPR" evidence="2">
    <location>
        <begin position="825"/>
        <end position="859"/>
    </location>
</feature>
<evidence type="ECO:0000256" key="2">
    <source>
        <dbReference type="PROSITE-ProRule" id="PRU00708"/>
    </source>
</evidence>
<dbReference type="SUPFAM" id="SSF48452">
    <property type="entry name" value="TPR-like"/>
    <property type="match status" value="1"/>
</dbReference>
<dbReference type="Pfam" id="PF01535">
    <property type="entry name" value="PPR"/>
    <property type="match status" value="7"/>
</dbReference>
<dbReference type="OMA" id="MWLIRSA"/>
<dbReference type="Proteomes" id="UP000654075">
    <property type="component" value="Unassembled WGS sequence"/>
</dbReference>
<feature type="repeat" description="PPR" evidence="2">
    <location>
        <begin position="543"/>
        <end position="577"/>
    </location>
</feature>
<evidence type="ECO:0000256" key="1">
    <source>
        <dbReference type="ARBA" id="ARBA00022737"/>
    </source>
</evidence>
<dbReference type="Gene3D" id="1.25.40.10">
    <property type="entry name" value="Tetratricopeptide repeat domain"/>
    <property type="match status" value="6"/>
</dbReference>
<feature type="transmembrane region" description="Helical" evidence="3">
    <location>
        <begin position="31"/>
        <end position="49"/>
    </location>
</feature>
<organism evidence="4 5">
    <name type="scientific">Polarella glacialis</name>
    <name type="common">Dinoflagellate</name>
    <dbReference type="NCBI Taxonomy" id="89957"/>
    <lineage>
        <taxon>Eukaryota</taxon>
        <taxon>Sar</taxon>
        <taxon>Alveolata</taxon>
        <taxon>Dinophyceae</taxon>
        <taxon>Suessiales</taxon>
        <taxon>Suessiaceae</taxon>
        <taxon>Polarella</taxon>
    </lineage>
</organism>
<keyword evidence="5" id="KW-1185">Reference proteome</keyword>
<dbReference type="Pfam" id="PF13041">
    <property type="entry name" value="PPR_2"/>
    <property type="match status" value="3"/>
</dbReference>
<protein>
    <recommendedName>
        <fullName evidence="6">Pentacotripeptide-repeat region of PRORP domain-containing protein</fullName>
    </recommendedName>
</protein>
<feature type="repeat" description="PPR" evidence="2">
    <location>
        <begin position="860"/>
        <end position="894"/>
    </location>
</feature>
<dbReference type="PANTHER" id="PTHR47936:SF1">
    <property type="entry name" value="PENTATRICOPEPTIDE REPEAT-CONTAINING PROTEIN GUN1, CHLOROPLASTIC"/>
    <property type="match status" value="1"/>
</dbReference>
<comment type="caution">
    <text evidence="4">The sequence shown here is derived from an EMBL/GenBank/DDBJ whole genome shotgun (WGS) entry which is preliminary data.</text>
</comment>
<dbReference type="EMBL" id="CAJNNV010031300">
    <property type="protein sequence ID" value="CAE8635537.1"/>
    <property type="molecule type" value="Genomic_DNA"/>
</dbReference>
<evidence type="ECO:0000256" key="3">
    <source>
        <dbReference type="SAM" id="Phobius"/>
    </source>
</evidence>
<dbReference type="InterPro" id="IPR002885">
    <property type="entry name" value="PPR_rpt"/>
</dbReference>